<protein>
    <submittedName>
        <fullName evidence="2">Uncharacterized protein</fullName>
    </submittedName>
</protein>
<feature type="region of interest" description="Disordered" evidence="1">
    <location>
        <begin position="418"/>
        <end position="558"/>
    </location>
</feature>
<evidence type="ECO:0000313" key="2">
    <source>
        <dbReference type="EnsemblPlants" id="QL03p057223:mrna"/>
    </source>
</evidence>
<evidence type="ECO:0000313" key="3">
    <source>
        <dbReference type="Proteomes" id="UP000594261"/>
    </source>
</evidence>
<feature type="compositionally biased region" description="Polar residues" evidence="1">
    <location>
        <begin position="435"/>
        <end position="444"/>
    </location>
</feature>
<feature type="compositionally biased region" description="Basic and acidic residues" evidence="1">
    <location>
        <begin position="164"/>
        <end position="185"/>
    </location>
</feature>
<feature type="region of interest" description="Disordered" evidence="1">
    <location>
        <begin position="42"/>
        <end position="356"/>
    </location>
</feature>
<feature type="compositionally biased region" description="Basic and acidic residues" evidence="1">
    <location>
        <begin position="305"/>
        <end position="329"/>
    </location>
</feature>
<dbReference type="Proteomes" id="UP000594261">
    <property type="component" value="Chromosome 3"/>
</dbReference>
<dbReference type="Pfam" id="PF06273">
    <property type="entry name" value="eIF-4B"/>
    <property type="match status" value="1"/>
</dbReference>
<feature type="compositionally biased region" description="Basic and acidic residues" evidence="1">
    <location>
        <begin position="528"/>
        <end position="558"/>
    </location>
</feature>
<accession>A0A7N2L9F3</accession>
<feature type="compositionally biased region" description="Low complexity" evidence="1">
    <location>
        <begin position="331"/>
        <end position="349"/>
    </location>
</feature>
<dbReference type="GO" id="GO:0003729">
    <property type="term" value="F:mRNA binding"/>
    <property type="evidence" value="ECO:0007669"/>
    <property type="project" value="TreeGrafter"/>
</dbReference>
<sequence length="558" mass="60741">MTTNPWGIGTWAADAEQAEAEEKEAEAAAAAALAKATATATIAESSSQSFPSLREAVTAKPKKKKMTLSEFSQFTPTPTGSRGGGGGGAGEYARLTHDEMLRLPTGPKERSAEEMQYGHGRLGGGFRDYGTRSVSGRGRDRDEDGSWGGGGGGGGNRRQYGGFDEERRGPPSRVSDFDQPSRADEVDNWASTKKPLPSVDSGRQNRYASLGGGSRADEVDNWANTKKPLAVAPPPAASASRSPFGSGFRDSGQEPDRWARGVGFPEREQRERPRLVLDPPKGDSGSLDGASPVKSNKPSPFGAARPREEVLAEKGLDWKKMENEIEAKKGSTPTSAHSSRPSSAQSNRSEGQGLQAFENVVKPRLKVNPFGDAKPREVLLEERGKDWRKIEFELEHRSVDRPETEEEKILKEEIDCLKKELGTESTTKENRESMQESGGDQSSLPDKISRKEKELETLTRELDDKTRFGQKAVERPGSGAGRPGSGAGRVTGFAERPPSQSGSFEEMRSTEFMDRPRSRGAGDMWSRPADERRSFGGGRDRGFLGSRDFGRSTSRERW</sequence>
<dbReference type="OMA" id="YGAQGQR"/>
<feature type="compositionally biased region" description="Basic and acidic residues" evidence="1">
    <location>
        <begin position="505"/>
        <end position="517"/>
    </location>
</feature>
<dbReference type="GO" id="GO:0003743">
    <property type="term" value="F:translation initiation factor activity"/>
    <property type="evidence" value="ECO:0007669"/>
    <property type="project" value="InterPro"/>
</dbReference>
<dbReference type="PANTHER" id="PTHR32091:SF20">
    <property type="entry name" value="EUKARYOTIC TRANSLATION INITIATION FACTOR 4B1"/>
    <property type="match status" value="1"/>
</dbReference>
<feature type="compositionally biased region" description="Basic and acidic residues" evidence="1">
    <location>
        <begin position="418"/>
        <end position="434"/>
    </location>
</feature>
<organism evidence="2 3">
    <name type="scientific">Quercus lobata</name>
    <name type="common">Valley oak</name>
    <dbReference type="NCBI Taxonomy" id="97700"/>
    <lineage>
        <taxon>Eukaryota</taxon>
        <taxon>Viridiplantae</taxon>
        <taxon>Streptophyta</taxon>
        <taxon>Embryophyta</taxon>
        <taxon>Tracheophyta</taxon>
        <taxon>Spermatophyta</taxon>
        <taxon>Magnoliopsida</taxon>
        <taxon>eudicotyledons</taxon>
        <taxon>Gunneridae</taxon>
        <taxon>Pentapetalae</taxon>
        <taxon>rosids</taxon>
        <taxon>fabids</taxon>
        <taxon>Fagales</taxon>
        <taxon>Fagaceae</taxon>
        <taxon>Quercus</taxon>
    </lineage>
</organism>
<dbReference type="GeneID" id="115982418"/>
<dbReference type="FunCoup" id="A0A7N2L9F3">
    <property type="interactions" value="2489"/>
</dbReference>
<dbReference type="InParanoid" id="A0A7N2L9F3"/>
<feature type="compositionally biased region" description="Basic and acidic residues" evidence="1">
    <location>
        <begin position="251"/>
        <end position="275"/>
    </location>
</feature>
<dbReference type="InterPro" id="IPR010433">
    <property type="entry name" value="EIF-4B_pln"/>
</dbReference>
<reference evidence="2 3" key="1">
    <citation type="journal article" date="2016" name="G3 (Bethesda)">
        <title>First Draft Assembly and Annotation of the Genome of a California Endemic Oak Quercus lobata Nee (Fagaceae).</title>
        <authorList>
            <person name="Sork V.L."/>
            <person name="Fitz-Gibbon S.T."/>
            <person name="Puiu D."/>
            <person name="Crepeau M."/>
            <person name="Gugger P.F."/>
            <person name="Sherman R."/>
            <person name="Stevens K."/>
            <person name="Langley C.H."/>
            <person name="Pellegrini M."/>
            <person name="Salzberg S.L."/>
        </authorList>
    </citation>
    <scope>NUCLEOTIDE SEQUENCE [LARGE SCALE GENOMIC DNA]</scope>
    <source>
        <strain evidence="2 3">cv. SW786</strain>
    </source>
</reference>
<proteinExistence type="predicted"/>
<dbReference type="EnsemblPlants" id="QL03p057223:mrna">
    <property type="protein sequence ID" value="QL03p057223:mrna"/>
    <property type="gene ID" value="QL03p057223"/>
</dbReference>
<dbReference type="AlphaFoldDB" id="A0A7N2L9F3"/>
<dbReference type="EMBL" id="LRBV02000003">
    <property type="status" value="NOT_ANNOTATED_CDS"/>
    <property type="molecule type" value="Genomic_DNA"/>
</dbReference>
<dbReference type="OrthoDB" id="2021148at2759"/>
<feature type="compositionally biased region" description="Low complexity" evidence="1">
    <location>
        <begin position="237"/>
        <end position="249"/>
    </location>
</feature>
<dbReference type="RefSeq" id="XP_030960868.1">
    <property type="nucleotide sequence ID" value="XM_031105008.1"/>
</dbReference>
<dbReference type="PANTHER" id="PTHR32091">
    <property type="entry name" value="EUKARYOTIC TRANSLATION INITIATION FACTOR 4B"/>
    <property type="match status" value="1"/>
</dbReference>
<feature type="compositionally biased region" description="Gly residues" evidence="1">
    <location>
        <begin position="81"/>
        <end position="90"/>
    </location>
</feature>
<feature type="compositionally biased region" description="Polar residues" evidence="1">
    <location>
        <begin position="69"/>
        <end position="79"/>
    </location>
</feature>
<feature type="compositionally biased region" description="Gly residues" evidence="1">
    <location>
        <begin position="146"/>
        <end position="156"/>
    </location>
</feature>
<feature type="compositionally biased region" description="Basic and acidic residues" evidence="1">
    <location>
        <begin position="94"/>
        <end position="113"/>
    </location>
</feature>
<gene>
    <name evidence="2" type="primary">LOC115982418</name>
</gene>
<reference evidence="2" key="2">
    <citation type="submission" date="2021-01" db="UniProtKB">
        <authorList>
            <consortium name="EnsemblPlants"/>
        </authorList>
    </citation>
    <scope>IDENTIFICATION</scope>
</reference>
<feature type="compositionally biased region" description="Gly residues" evidence="1">
    <location>
        <begin position="478"/>
        <end position="489"/>
    </location>
</feature>
<feature type="compositionally biased region" description="Basic and acidic residues" evidence="1">
    <location>
        <begin position="447"/>
        <end position="467"/>
    </location>
</feature>
<evidence type="ECO:0000256" key="1">
    <source>
        <dbReference type="SAM" id="MobiDB-lite"/>
    </source>
</evidence>
<dbReference type="Gramene" id="QL03p057223:mrna">
    <property type="protein sequence ID" value="QL03p057223:mrna"/>
    <property type="gene ID" value="QL03p057223"/>
</dbReference>
<feature type="region of interest" description="Disordered" evidence="1">
    <location>
        <begin position="1"/>
        <end position="22"/>
    </location>
</feature>
<dbReference type="KEGG" id="qlo:115982418"/>
<keyword evidence="3" id="KW-1185">Reference proteome</keyword>
<name>A0A7N2L9F3_QUELO</name>